<evidence type="ECO:0000313" key="1">
    <source>
        <dbReference type="EnsemblPlants" id="OBART10G16820.1"/>
    </source>
</evidence>
<organism evidence="1">
    <name type="scientific">Oryza barthii</name>
    <dbReference type="NCBI Taxonomy" id="65489"/>
    <lineage>
        <taxon>Eukaryota</taxon>
        <taxon>Viridiplantae</taxon>
        <taxon>Streptophyta</taxon>
        <taxon>Embryophyta</taxon>
        <taxon>Tracheophyta</taxon>
        <taxon>Spermatophyta</taxon>
        <taxon>Magnoliopsida</taxon>
        <taxon>Liliopsida</taxon>
        <taxon>Poales</taxon>
        <taxon>Poaceae</taxon>
        <taxon>BOP clade</taxon>
        <taxon>Oryzoideae</taxon>
        <taxon>Oryzeae</taxon>
        <taxon>Oryzinae</taxon>
        <taxon>Oryza</taxon>
    </lineage>
</organism>
<reference evidence="1" key="1">
    <citation type="journal article" date="2009" name="Rice">
        <title>De Novo Next Generation Sequencing of Plant Genomes.</title>
        <authorList>
            <person name="Rounsley S."/>
            <person name="Marri P.R."/>
            <person name="Yu Y."/>
            <person name="He R."/>
            <person name="Sisneros N."/>
            <person name="Goicoechea J.L."/>
            <person name="Lee S.J."/>
            <person name="Angelova A."/>
            <person name="Kudrna D."/>
            <person name="Luo M."/>
            <person name="Affourtit J."/>
            <person name="Desany B."/>
            <person name="Knight J."/>
            <person name="Niazi F."/>
            <person name="Egholm M."/>
            <person name="Wing R.A."/>
        </authorList>
    </citation>
    <scope>NUCLEOTIDE SEQUENCE [LARGE SCALE GENOMIC DNA]</scope>
    <source>
        <strain evidence="1">cv. IRGC 105608</strain>
    </source>
</reference>
<dbReference type="Gramene" id="OBART10G16820.1">
    <property type="protein sequence ID" value="OBART10G16820.1"/>
    <property type="gene ID" value="OBART10G16820"/>
</dbReference>
<keyword evidence="2" id="KW-1185">Reference proteome</keyword>
<accession>A0A0D3HG01</accession>
<sequence>MAIQNTHNPFLTDKNALSQADLDYLQIFVPAPDDCPLATNTRTQHIALAPFVRIHRRSHHDWNGHHADLLSLPFSMDE</sequence>
<evidence type="ECO:0000313" key="2">
    <source>
        <dbReference type="Proteomes" id="UP000026960"/>
    </source>
</evidence>
<dbReference type="HOGENOM" id="CLU_2625835_0_0_1"/>
<proteinExistence type="predicted"/>
<dbReference type="EnsemblPlants" id="OBART10G16820.1">
    <property type="protein sequence ID" value="OBART10G16820.1"/>
    <property type="gene ID" value="OBART10G16820"/>
</dbReference>
<dbReference type="PaxDb" id="65489-OBART10G16820.1"/>
<dbReference type="Proteomes" id="UP000026960">
    <property type="component" value="Chromosome 10"/>
</dbReference>
<name>A0A0D3HG01_9ORYZ</name>
<reference evidence="1" key="2">
    <citation type="submission" date="2015-03" db="UniProtKB">
        <authorList>
            <consortium name="EnsemblPlants"/>
        </authorList>
    </citation>
    <scope>IDENTIFICATION</scope>
</reference>
<protein>
    <submittedName>
        <fullName evidence="1">Uncharacterized protein</fullName>
    </submittedName>
</protein>
<dbReference type="AlphaFoldDB" id="A0A0D3HG01"/>